<proteinExistence type="predicted"/>
<accession>A0A158H8K7</accession>
<name>A0A158H8K7_9BURK</name>
<dbReference type="STRING" id="326475.AWB66_02087"/>
<dbReference type="SUPFAM" id="SSF53474">
    <property type="entry name" value="alpha/beta-Hydrolases"/>
    <property type="match status" value="1"/>
</dbReference>
<protein>
    <recommendedName>
        <fullName evidence="1">T6SS Phospholipase effector Tle1-like catalytic domain-containing protein</fullName>
    </recommendedName>
</protein>
<dbReference type="EMBL" id="FCNZ02000006">
    <property type="protein sequence ID" value="SAL40655.1"/>
    <property type="molecule type" value="Genomic_DNA"/>
</dbReference>
<feature type="domain" description="T6SS Phospholipase effector Tle1-like catalytic" evidence="1">
    <location>
        <begin position="3"/>
        <end position="304"/>
    </location>
</feature>
<sequence>MAKNIVFCADGTWNGPNSKDDDNDGIPDTTNVWKLFNTLAGNPKLDSVLLASEQEIEEPGPDGQVAKYLHGVGDSRNIAIKLLGGVFGDGLIARIVRGYTYISRNYKPDDAIFLIGFSRGAYTARALGGMIADVGVLNPANYDPDDKEQAYELGIKQWRRHREARLAARQNAGGLAGLFSGLVRRLPLFASDPPQPGETLPVDTIRAIGVWDTVGALGIPLYLGANGSDIDVFRFADTALNNKVQFGIHAISLDEQRADFTPTFWDKRDGITQALFVGAHSDVGGGYPIAESGLSDIACDWMLRRLSDPAVGLHLKPEPWPFKPDFFGASHEPWANPPFSLLPKGPRAPIPFPQNVGAHISIAHRMGIDPVSGQPVAVSLKYLPTALAQQLGTNTVWLS</sequence>
<comment type="caution">
    <text evidence="2">The sequence shown here is derived from an EMBL/GenBank/DDBJ whole genome shotgun (WGS) entry which is preliminary data.</text>
</comment>
<gene>
    <name evidence="2" type="ORF">AWB66_02087</name>
</gene>
<dbReference type="InterPro" id="IPR029058">
    <property type="entry name" value="AB_hydrolase_fold"/>
</dbReference>
<evidence type="ECO:0000259" key="1">
    <source>
        <dbReference type="Pfam" id="PF09994"/>
    </source>
</evidence>
<reference evidence="2" key="1">
    <citation type="submission" date="2016-01" db="EMBL/GenBank/DDBJ databases">
        <authorList>
            <person name="Peeters Charlotte."/>
        </authorList>
    </citation>
    <scope>NUCLEOTIDE SEQUENCE</scope>
    <source>
        <strain evidence="2">LMG 22936</strain>
    </source>
</reference>
<dbReference type="Pfam" id="PF09994">
    <property type="entry name" value="T6SS_Tle1-like_cat"/>
    <property type="match status" value="1"/>
</dbReference>
<dbReference type="AlphaFoldDB" id="A0A158H8K7"/>
<dbReference type="RefSeq" id="WP_087630272.1">
    <property type="nucleotide sequence ID" value="NZ_FCNZ02000006.1"/>
</dbReference>
<organism evidence="2 3">
    <name type="scientific">Caballeronia telluris</name>
    <dbReference type="NCBI Taxonomy" id="326475"/>
    <lineage>
        <taxon>Bacteria</taxon>
        <taxon>Pseudomonadati</taxon>
        <taxon>Pseudomonadota</taxon>
        <taxon>Betaproteobacteria</taxon>
        <taxon>Burkholderiales</taxon>
        <taxon>Burkholderiaceae</taxon>
        <taxon>Caballeronia</taxon>
    </lineage>
</organism>
<dbReference type="PANTHER" id="PTHR33840:SF1">
    <property type="entry name" value="TLE1 PHOSPHOLIPASE DOMAIN-CONTAINING PROTEIN"/>
    <property type="match status" value="1"/>
</dbReference>
<dbReference type="Proteomes" id="UP000054717">
    <property type="component" value="Unassembled WGS sequence"/>
</dbReference>
<evidence type="ECO:0000313" key="2">
    <source>
        <dbReference type="EMBL" id="SAL40655.1"/>
    </source>
</evidence>
<keyword evidence="3" id="KW-1185">Reference proteome</keyword>
<evidence type="ECO:0000313" key="3">
    <source>
        <dbReference type="Proteomes" id="UP000054717"/>
    </source>
</evidence>
<dbReference type="PANTHER" id="PTHR33840">
    <property type="match status" value="1"/>
</dbReference>
<dbReference type="InterPro" id="IPR018712">
    <property type="entry name" value="Tle1-like_cat"/>
</dbReference>